<dbReference type="EMBL" id="LWHJ01000027">
    <property type="protein sequence ID" value="OAQ39568.1"/>
    <property type="molecule type" value="Genomic_DNA"/>
</dbReference>
<dbReference type="Pfam" id="PF11236">
    <property type="entry name" value="DUF3037"/>
    <property type="match status" value="1"/>
</dbReference>
<dbReference type="AlphaFoldDB" id="A0A179DF17"/>
<dbReference type="RefSeq" id="WP_068822185.1">
    <property type="nucleotide sequence ID" value="NZ_LWHJ01000027.1"/>
</dbReference>
<keyword evidence="2" id="KW-1185">Reference proteome</keyword>
<dbReference type="STRING" id="1826909.A5893_08210"/>
<evidence type="ECO:0008006" key="3">
    <source>
        <dbReference type="Google" id="ProtNLM"/>
    </source>
</evidence>
<organism evidence="1 2">
    <name type="scientific">Pedobacter psychrophilus</name>
    <dbReference type="NCBI Taxonomy" id="1826909"/>
    <lineage>
        <taxon>Bacteria</taxon>
        <taxon>Pseudomonadati</taxon>
        <taxon>Bacteroidota</taxon>
        <taxon>Sphingobacteriia</taxon>
        <taxon>Sphingobacteriales</taxon>
        <taxon>Sphingobacteriaceae</taxon>
        <taxon>Pedobacter</taxon>
    </lineage>
</organism>
<evidence type="ECO:0000313" key="1">
    <source>
        <dbReference type="EMBL" id="OAQ39568.1"/>
    </source>
</evidence>
<proteinExistence type="predicted"/>
<protein>
    <recommendedName>
        <fullName evidence="3">DUF3037 domain-containing protein</fullName>
    </recommendedName>
</protein>
<reference evidence="1 2" key="1">
    <citation type="submission" date="2016-04" db="EMBL/GenBank/DDBJ databases">
        <authorList>
            <person name="Evans L.H."/>
            <person name="Alamgir A."/>
            <person name="Owens N."/>
            <person name="Weber N.D."/>
            <person name="Virtaneva K."/>
            <person name="Barbian K."/>
            <person name="Babar A."/>
            <person name="Rosenke K."/>
        </authorList>
    </citation>
    <scope>NUCLEOTIDE SEQUENCE [LARGE SCALE GENOMIC DNA]</scope>
    <source>
        <strain evidence="1 2">CCM 8644</strain>
    </source>
</reference>
<reference evidence="1 2" key="2">
    <citation type="submission" date="2016-06" db="EMBL/GenBank/DDBJ databases">
        <title>Pedobacter psychrophilus sp. nov., isolated from Antarctic fragmentary rock.</title>
        <authorList>
            <person name="Svec P."/>
        </authorList>
    </citation>
    <scope>NUCLEOTIDE SEQUENCE [LARGE SCALE GENOMIC DNA]</scope>
    <source>
        <strain evidence="1 2">CCM 8644</strain>
    </source>
</reference>
<dbReference type="Proteomes" id="UP000078459">
    <property type="component" value="Unassembled WGS sequence"/>
</dbReference>
<name>A0A179DF17_9SPHI</name>
<accession>A0A179DF17</accession>
<gene>
    <name evidence="1" type="ORF">A5893_08210</name>
</gene>
<comment type="caution">
    <text evidence="1">The sequence shown here is derived from an EMBL/GenBank/DDBJ whole genome shotgun (WGS) entry which is preliminary data.</text>
</comment>
<dbReference type="InterPro" id="IPR021398">
    <property type="entry name" value="DUF3037"/>
</dbReference>
<dbReference type="OrthoDB" id="9803207at2"/>
<sequence length="127" mass="14889">MLERNLFEYAVLRVVPRVEREEFLNVGVVLFCKKEKFLKVKYQLNDARLKGIYPDLDLKELEQHLHVFKCICEGIKCGSQISDLDIPSRFRWLTATRSTIIQTSKPHPGFSKNLESSLEKLFEEFVL</sequence>
<evidence type="ECO:0000313" key="2">
    <source>
        <dbReference type="Proteomes" id="UP000078459"/>
    </source>
</evidence>